<dbReference type="Pfam" id="PF07969">
    <property type="entry name" value="Amidohydro_3"/>
    <property type="match status" value="1"/>
</dbReference>
<name>A0A2S0K1R2_LYSSH</name>
<dbReference type="EC" id="3.5.-.-" evidence="3"/>
<dbReference type="AlphaFoldDB" id="A0A2S0K1R2"/>
<dbReference type="RefSeq" id="WP_024363633.1">
    <property type="nucleotide sequence ID" value="NZ_BJNS01000001.1"/>
</dbReference>
<dbReference type="GO" id="GO:0016810">
    <property type="term" value="F:hydrolase activity, acting on carbon-nitrogen (but not peptide) bonds"/>
    <property type="evidence" value="ECO:0007669"/>
    <property type="project" value="InterPro"/>
</dbReference>
<dbReference type="PANTHER" id="PTHR22642:SF2">
    <property type="entry name" value="PROTEIN LONG AFTER FAR-RED 3"/>
    <property type="match status" value="1"/>
</dbReference>
<sequence length="527" mass="57834">MATLWTGGTIYTMERAGETVEAVLEKDGKIVAVGTVDTLLPQATTIQHLQGNVMYPGFVDSHLHIIGYGEKLLHIDVSNVTSKDELLHIIGARMEGVSAEQWVVAIGMNETAYTEPIFPTLSELDALGEAHLIIKRSCHHLILANSKALAFAGITNESPSPEGGIIEKKQGQLTGVLKDTALYLIVNNMPYYTPAYIEEALQKSVASLQSYGLVGGHSEDLSYFGPPSQPIQAFRKIVDAEKSFKVHLLQHHSVFEEVALLKEQSTPYVEFGAMKIFVDGAFGGHTAALREPYCDDPDNYGILVHSIAQLEQYVQLARRYGQTVAVHAIGDLAIETILNVFAAYPPLEGQLDRLIHCSLVDEAILDKLAALPIAVDMQPQFVQGEYLAEIVKLGEKRSQGLHPLKSLLDRGLIVAGGSDAPIEVPNPLYGIYAAVARRNFGESHEGFGPQEKISRFEAVRLYTVGSAEIIGQEHRRGKIKEGFSADFTVFDDDIFTVDIEKIPHIQVAYTVVDGRIVYEQTKNRCEA</sequence>
<dbReference type="SUPFAM" id="SSF51556">
    <property type="entry name" value="Metallo-dependent hydrolases"/>
    <property type="match status" value="1"/>
</dbReference>
<organism evidence="2 4">
    <name type="scientific">Lysinibacillus sphaericus</name>
    <name type="common">Bacillus sphaericus</name>
    <dbReference type="NCBI Taxonomy" id="1421"/>
    <lineage>
        <taxon>Bacteria</taxon>
        <taxon>Bacillati</taxon>
        <taxon>Bacillota</taxon>
        <taxon>Bacilli</taxon>
        <taxon>Bacillales</taxon>
        <taxon>Bacillaceae</taxon>
        <taxon>Lysinibacillus</taxon>
    </lineage>
</organism>
<evidence type="ECO:0000259" key="1">
    <source>
        <dbReference type="Pfam" id="PF07969"/>
    </source>
</evidence>
<protein>
    <submittedName>
        <fullName evidence="3">Metal-dependent hydrolase</fullName>
        <ecNumber evidence="3">3.5.-.-</ecNumber>
        <ecNumber evidence="3">3.5.1.91</ecNumber>
    </submittedName>
    <submittedName>
        <fullName evidence="2">Transcriptional regulator</fullName>
    </submittedName>
</protein>
<proteinExistence type="predicted"/>
<dbReference type="Proteomes" id="UP000255295">
    <property type="component" value="Unassembled WGS sequence"/>
</dbReference>
<dbReference type="InterPro" id="IPR033932">
    <property type="entry name" value="YtcJ-like"/>
</dbReference>
<dbReference type="Proteomes" id="UP000238825">
    <property type="component" value="Chromosome"/>
</dbReference>
<dbReference type="Gene3D" id="3.20.20.140">
    <property type="entry name" value="Metal-dependent hydrolases"/>
    <property type="match status" value="1"/>
</dbReference>
<keyword evidence="3" id="KW-0378">Hydrolase</keyword>
<gene>
    <name evidence="3" type="primary">ytcJ</name>
    <name evidence="2" type="ORF">LS41612_13490</name>
    <name evidence="3" type="ORF">NCTC10338_02001</name>
</gene>
<dbReference type="EC" id="3.5.1.91" evidence="3"/>
<dbReference type="Gene3D" id="2.30.40.10">
    <property type="entry name" value="Urease, subunit C, domain 1"/>
    <property type="match status" value="1"/>
</dbReference>
<dbReference type="PANTHER" id="PTHR22642">
    <property type="entry name" value="IMIDAZOLONEPROPIONASE"/>
    <property type="match status" value="1"/>
</dbReference>
<dbReference type="CDD" id="cd01300">
    <property type="entry name" value="YtcJ_like"/>
    <property type="match status" value="1"/>
</dbReference>
<dbReference type="SUPFAM" id="SSF51338">
    <property type="entry name" value="Composite domain of metallo-dependent hydrolases"/>
    <property type="match status" value="1"/>
</dbReference>
<reference evidence="3 5" key="2">
    <citation type="submission" date="2018-06" db="EMBL/GenBank/DDBJ databases">
        <authorList>
            <consortium name="Pathogen Informatics"/>
            <person name="Doyle S."/>
        </authorList>
    </citation>
    <scope>NUCLEOTIDE SEQUENCE [LARGE SCALE GENOMIC DNA]</scope>
    <source>
        <strain evidence="3 5">NCTC10338</strain>
    </source>
</reference>
<evidence type="ECO:0000313" key="3">
    <source>
        <dbReference type="EMBL" id="SUV16914.1"/>
    </source>
</evidence>
<dbReference type="InterPro" id="IPR013108">
    <property type="entry name" value="Amidohydro_3"/>
</dbReference>
<dbReference type="EMBL" id="UFSZ01000001">
    <property type="protein sequence ID" value="SUV16914.1"/>
    <property type="molecule type" value="Genomic_DNA"/>
</dbReference>
<reference evidence="2 4" key="1">
    <citation type="submission" date="2017-03" db="EMBL/GenBank/DDBJ databases">
        <title>The whole genome sequencing and assembly of Lysinibacillus sphaericus DSM 28T strain.</title>
        <authorList>
            <person name="Lee Y.-J."/>
            <person name="Yi H."/>
            <person name="Bahn Y.-S."/>
            <person name="Kim J.F."/>
            <person name="Lee D.-W."/>
        </authorList>
    </citation>
    <scope>NUCLEOTIDE SEQUENCE [LARGE SCALE GENOMIC DNA]</scope>
    <source>
        <strain evidence="2 4">DSM 28</strain>
    </source>
</reference>
<evidence type="ECO:0000313" key="4">
    <source>
        <dbReference type="Proteomes" id="UP000238825"/>
    </source>
</evidence>
<dbReference type="GeneID" id="48277208"/>
<feature type="domain" description="Amidohydrolase 3" evidence="1">
    <location>
        <begin position="49"/>
        <end position="518"/>
    </location>
</feature>
<dbReference type="Gene3D" id="3.10.310.70">
    <property type="match status" value="1"/>
</dbReference>
<evidence type="ECO:0000313" key="2">
    <source>
        <dbReference type="EMBL" id="AVK97204.1"/>
    </source>
</evidence>
<dbReference type="InterPro" id="IPR011059">
    <property type="entry name" value="Metal-dep_hydrolase_composite"/>
</dbReference>
<dbReference type="InterPro" id="IPR032466">
    <property type="entry name" value="Metal_Hydrolase"/>
</dbReference>
<accession>A0A2S0K1R2</accession>
<dbReference type="EMBL" id="CP019980">
    <property type="protein sequence ID" value="AVK97204.1"/>
    <property type="molecule type" value="Genomic_DNA"/>
</dbReference>
<evidence type="ECO:0000313" key="5">
    <source>
        <dbReference type="Proteomes" id="UP000255295"/>
    </source>
</evidence>